<evidence type="ECO:0000313" key="2">
    <source>
        <dbReference type="EMBL" id="WGT47743.1"/>
    </source>
</evidence>
<evidence type="ECO:0000313" key="3">
    <source>
        <dbReference type="Proteomes" id="UP001244136"/>
    </source>
</evidence>
<organism evidence="2 3">
    <name type="scientific">Tessaracoccus lacteus</name>
    <dbReference type="NCBI Taxonomy" id="3041766"/>
    <lineage>
        <taxon>Bacteria</taxon>
        <taxon>Bacillati</taxon>
        <taxon>Actinomycetota</taxon>
        <taxon>Actinomycetes</taxon>
        <taxon>Propionibacteriales</taxon>
        <taxon>Propionibacteriaceae</taxon>
        <taxon>Tessaracoccus</taxon>
    </lineage>
</organism>
<gene>
    <name evidence="2" type="ORF">QH948_02915</name>
</gene>
<accession>A0ABY8PZ18</accession>
<dbReference type="InterPro" id="IPR013321">
    <property type="entry name" value="Arc_rbn_hlx_hlx"/>
</dbReference>
<sequence length="77" mass="8701">MTQIVIRVDEETAAALAHLVELTGQNRSEAVRDAIRAAEREAVLARVREQAKQVREDPADRAEMLDLADEMEQSRAW</sequence>
<dbReference type="Proteomes" id="UP001244136">
    <property type="component" value="Chromosome"/>
</dbReference>
<dbReference type="InterPro" id="IPR002145">
    <property type="entry name" value="CopG"/>
</dbReference>
<proteinExistence type="predicted"/>
<evidence type="ECO:0000259" key="1">
    <source>
        <dbReference type="Pfam" id="PF01402"/>
    </source>
</evidence>
<protein>
    <submittedName>
        <fullName evidence="2">Ribbon-helix-helix protein, CopG family</fullName>
    </submittedName>
</protein>
<feature type="domain" description="Ribbon-helix-helix protein CopG" evidence="1">
    <location>
        <begin position="5"/>
        <end position="38"/>
    </location>
</feature>
<dbReference type="RefSeq" id="WP_281145449.1">
    <property type="nucleotide sequence ID" value="NZ_CP123967.1"/>
</dbReference>
<dbReference type="EMBL" id="CP123967">
    <property type="protein sequence ID" value="WGT47743.1"/>
    <property type="molecule type" value="Genomic_DNA"/>
</dbReference>
<dbReference type="Pfam" id="PF01402">
    <property type="entry name" value="RHH_1"/>
    <property type="match status" value="1"/>
</dbReference>
<dbReference type="Gene3D" id="1.10.1220.10">
    <property type="entry name" value="Met repressor-like"/>
    <property type="match status" value="1"/>
</dbReference>
<reference evidence="2 3" key="1">
    <citation type="journal article" date="2008" name="Int. J. Syst. Evol. Microbiol.">
        <title>Tessaracoccus flavescens sp. nov., isolated from marine sediment.</title>
        <authorList>
            <person name="Lee D.W."/>
            <person name="Lee S.D."/>
        </authorList>
    </citation>
    <scope>NUCLEOTIDE SEQUENCE [LARGE SCALE GENOMIC DNA]</scope>
    <source>
        <strain evidence="2 3">T21</strain>
    </source>
</reference>
<keyword evidence="3" id="KW-1185">Reference proteome</keyword>
<name>A0ABY8PZ18_9ACTN</name>